<dbReference type="AlphaFoldDB" id="A0A3E1NQ21"/>
<comment type="caution">
    <text evidence="2">The sequence shown here is derived from an EMBL/GenBank/DDBJ whole genome shotgun (WGS) entry which is preliminary data.</text>
</comment>
<feature type="compositionally biased region" description="Basic and acidic residues" evidence="1">
    <location>
        <begin position="450"/>
        <end position="467"/>
    </location>
</feature>
<evidence type="ECO:0008006" key="4">
    <source>
        <dbReference type="Google" id="ProtNLM"/>
    </source>
</evidence>
<evidence type="ECO:0000313" key="3">
    <source>
        <dbReference type="Proteomes" id="UP000261284"/>
    </source>
</evidence>
<evidence type="ECO:0000313" key="2">
    <source>
        <dbReference type="EMBL" id="RFM30022.1"/>
    </source>
</evidence>
<name>A0A3E1NQ21_9BACT</name>
<organism evidence="2 3">
    <name type="scientific">Deminuibacter soli</name>
    <dbReference type="NCBI Taxonomy" id="2291815"/>
    <lineage>
        <taxon>Bacteria</taxon>
        <taxon>Pseudomonadati</taxon>
        <taxon>Bacteroidota</taxon>
        <taxon>Chitinophagia</taxon>
        <taxon>Chitinophagales</taxon>
        <taxon>Chitinophagaceae</taxon>
        <taxon>Deminuibacter</taxon>
    </lineage>
</organism>
<dbReference type="EMBL" id="QTJU01000001">
    <property type="protein sequence ID" value="RFM30022.1"/>
    <property type="molecule type" value="Genomic_DNA"/>
</dbReference>
<feature type="region of interest" description="Disordered" evidence="1">
    <location>
        <begin position="444"/>
        <end position="467"/>
    </location>
</feature>
<evidence type="ECO:0000256" key="1">
    <source>
        <dbReference type="SAM" id="MobiDB-lite"/>
    </source>
</evidence>
<gene>
    <name evidence="2" type="ORF">DXN05_03355</name>
</gene>
<sequence length="467" mass="52752">MLEEKKQNKQQRVEFTVRNEVRLDPKDPIPIRFSGDSFKVVQGRKYIPFMGGKDNMPNLLLEARMTSVTQNACIESIARSTVGKGLLVRDVESPNPGLLEWMRSVNNKRESFNEVLKNIVDGERTQGNQFIEIVLGQVNGKKYMKVHLHSMLFCRLNEPDDFSEPTAVVISKQLAKQRYQMIPENARQIPLWSDNPLDKPWLEENGEKRTMLHFKNKVSGMEHYGLPASVSGLRHQVLEGKSAQYNIDNFDNNMILGGMLIFKSSMTQEEAQKNAKEIMMSHIGEGKTGRIAVISSEQGLNDVEFKPYNTQQEGSFIEFDKHVQEKIIAANNWDALLAGFTRTGSLGTGSAYIRSIYDVKEATLLNPLRTELLEKVVRPIMQIYAEWFGAKDVLEYEFFFQSAMPFSFMGDIDPGSFMQVNEARELAGLAPDESKDGVYLAEVKPAANKTNKDVPTEPAPEKGADNN</sequence>
<dbReference type="OrthoDB" id="1234918at2"/>
<keyword evidence="3" id="KW-1185">Reference proteome</keyword>
<accession>A0A3E1NQ21</accession>
<dbReference type="Proteomes" id="UP000261284">
    <property type="component" value="Unassembled WGS sequence"/>
</dbReference>
<dbReference type="RefSeq" id="WP_116845778.1">
    <property type="nucleotide sequence ID" value="NZ_QTJU01000001.1"/>
</dbReference>
<protein>
    <recommendedName>
        <fullName evidence="4">Phage portal protein</fullName>
    </recommendedName>
</protein>
<reference evidence="2 3" key="1">
    <citation type="submission" date="2018-08" db="EMBL/GenBank/DDBJ databases">
        <title>Chitinophagaceae sp. K23C18032701, a novel bacterium isolated from forest soil.</title>
        <authorList>
            <person name="Wang C."/>
        </authorList>
    </citation>
    <scope>NUCLEOTIDE SEQUENCE [LARGE SCALE GENOMIC DNA]</scope>
    <source>
        <strain evidence="2 3">K23C18032701</strain>
    </source>
</reference>
<proteinExistence type="predicted"/>